<reference evidence="1 2" key="1">
    <citation type="submission" date="2016-07" db="EMBL/GenBank/DDBJ databases">
        <title>Pervasive Adenine N6-methylation of Active Genes in Fungi.</title>
        <authorList>
            <consortium name="DOE Joint Genome Institute"/>
            <person name="Mondo S.J."/>
            <person name="Dannebaum R.O."/>
            <person name="Kuo R.C."/>
            <person name="Labutti K."/>
            <person name="Haridas S."/>
            <person name="Kuo A."/>
            <person name="Salamov A."/>
            <person name="Ahrendt S.R."/>
            <person name="Lipzen A."/>
            <person name="Sullivan W."/>
            <person name="Andreopoulos W.B."/>
            <person name="Clum A."/>
            <person name="Lindquist E."/>
            <person name="Daum C."/>
            <person name="Ramamoorthy G.K."/>
            <person name="Gryganskyi A."/>
            <person name="Culley D."/>
            <person name="Magnuson J.K."/>
            <person name="James T.Y."/>
            <person name="O'Malley M.A."/>
            <person name="Stajich J.E."/>
            <person name="Spatafora J.W."/>
            <person name="Visel A."/>
            <person name="Grigoriev I.V."/>
        </authorList>
    </citation>
    <scope>NUCLEOTIDE SEQUENCE [LARGE SCALE GENOMIC DNA]</scope>
    <source>
        <strain evidence="1 2">JEL800</strain>
    </source>
</reference>
<protein>
    <submittedName>
        <fullName evidence="1">Uncharacterized protein</fullName>
    </submittedName>
</protein>
<gene>
    <name evidence="1" type="ORF">BCR33DRAFT_711595</name>
</gene>
<dbReference type="Proteomes" id="UP000193642">
    <property type="component" value="Unassembled WGS sequence"/>
</dbReference>
<sequence>MEQRDVPINNRDANFHTDAQKAKDESLLAALASPKPIAIPLFLQRWSNRLYAEPFLRGLLSFLEDQHKSPSNIYDWKILKEVLTESEPDYIIDVVGLLLGTLKLTESLDPEAGTISFCWGDHLPSGSLKTWIRELRRHKWVHKTRAVGQIDIKGTRVLPVQEARFWRRFKCSIL</sequence>
<evidence type="ECO:0000313" key="1">
    <source>
        <dbReference type="EMBL" id="ORY53265.1"/>
    </source>
</evidence>
<dbReference type="AlphaFoldDB" id="A0A1Y2D3W2"/>
<keyword evidence="2" id="KW-1185">Reference proteome</keyword>
<proteinExistence type="predicted"/>
<organism evidence="1 2">
    <name type="scientific">Rhizoclosmatium globosum</name>
    <dbReference type="NCBI Taxonomy" id="329046"/>
    <lineage>
        <taxon>Eukaryota</taxon>
        <taxon>Fungi</taxon>
        <taxon>Fungi incertae sedis</taxon>
        <taxon>Chytridiomycota</taxon>
        <taxon>Chytridiomycota incertae sedis</taxon>
        <taxon>Chytridiomycetes</taxon>
        <taxon>Chytridiales</taxon>
        <taxon>Chytriomycetaceae</taxon>
        <taxon>Rhizoclosmatium</taxon>
    </lineage>
</organism>
<dbReference type="EMBL" id="MCGO01000002">
    <property type="protein sequence ID" value="ORY53265.1"/>
    <property type="molecule type" value="Genomic_DNA"/>
</dbReference>
<evidence type="ECO:0000313" key="2">
    <source>
        <dbReference type="Proteomes" id="UP000193642"/>
    </source>
</evidence>
<accession>A0A1Y2D3W2</accession>
<comment type="caution">
    <text evidence="1">The sequence shown here is derived from an EMBL/GenBank/DDBJ whole genome shotgun (WGS) entry which is preliminary data.</text>
</comment>
<name>A0A1Y2D3W2_9FUNG</name>